<sequence>MCKKRHGVIHPYFGCKAALATMHGKNLAISPSFHKILQVSIQIPEEINTDDLGTFTGEIERKGTPLETLRKKARIGMEHLGFKYGLASEGSFGPYVYLPFVAQDHEMLLWVDDERGIEIVEQKISTETNYGSKTVSTWNDLEDFLEKALFPSHALIVRPNSGLIAGLTFKGIKNTNELQQAIMRCASASTDGLALVQTDMRAHMNPARMKVISELAEKMACRLASLCPACSCPGWGIVDYVLGLPCEECGFKTKQIVQEVYGCADCDYKYAAPRGDGVTKSSPAYCDVCNP</sequence>
<dbReference type="EMBL" id="JBHLWN010000073">
    <property type="protein sequence ID" value="MFC0214400.1"/>
    <property type="molecule type" value="Genomic_DNA"/>
</dbReference>
<dbReference type="Pfam" id="PF20376">
    <property type="entry name" value="DUF6671"/>
    <property type="match status" value="1"/>
</dbReference>
<name>A0ABV6DP35_9BACL</name>
<gene>
    <name evidence="2" type="ORF">ACFFK0_18365</name>
</gene>
<accession>A0ABV6DP35</accession>
<protein>
    <submittedName>
        <fullName evidence="2">DUF6671 family protein</fullName>
    </submittedName>
</protein>
<comment type="caution">
    <text evidence="2">The sequence shown here is derived from an EMBL/GenBank/DDBJ whole genome shotgun (WGS) entry which is preliminary data.</text>
</comment>
<dbReference type="RefSeq" id="WP_377471767.1">
    <property type="nucleotide sequence ID" value="NZ_JBHLWN010000073.1"/>
</dbReference>
<evidence type="ECO:0000313" key="3">
    <source>
        <dbReference type="Proteomes" id="UP001589776"/>
    </source>
</evidence>
<evidence type="ECO:0000313" key="2">
    <source>
        <dbReference type="EMBL" id="MFC0214400.1"/>
    </source>
</evidence>
<dbReference type="Proteomes" id="UP001589776">
    <property type="component" value="Unassembled WGS sequence"/>
</dbReference>
<evidence type="ECO:0000259" key="1">
    <source>
        <dbReference type="Pfam" id="PF20376"/>
    </source>
</evidence>
<reference evidence="2 3" key="1">
    <citation type="submission" date="2024-09" db="EMBL/GenBank/DDBJ databases">
        <authorList>
            <person name="Sun Q."/>
            <person name="Mori K."/>
        </authorList>
    </citation>
    <scope>NUCLEOTIDE SEQUENCE [LARGE SCALE GENOMIC DNA]</scope>
    <source>
        <strain evidence="2 3">CCM 7759</strain>
    </source>
</reference>
<dbReference type="InterPro" id="IPR046612">
    <property type="entry name" value="DUF6671"/>
</dbReference>
<feature type="domain" description="DUF6671" evidence="1">
    <location>
        <begin position="73"/>
        <end position="291"/>
    </location>
</feature>
<keyword evidence="3" id="KW-1185">Reference proteome</keyword>
<organism evidence="2 3">
    <name type="scientific">Paenibacillus chartarius</name>
    <dbReference type="NCBI Taxonomy" id="747481"/>
    <lineage>
        <taxon>Bacteria</taxon>
        <taxon>Bacillati</taxon>
        <taxon>Bacillota</taxon>
        <taxon>Bacilli</taxon>
        <taxon>Bacillales</taxon>
        <taxon>Paenibacillaceae</taxon>
        <taxon>Paenibacillus</taxon>
    </lineage>
</organism>
<proteinExistence type="predicted"/>